<name>A0ABM8YNH5_9BACI</name>
<dbReference type="Proteomes" id="UP000789833">
    <property type="component" value="Unassembled WGS sequence"/>
</dbReference>
<proteinExistence type="predicted"/>
<gene>
    <name evidence="1" type="ORF">BACCIP111883_02316</name>
</gene>
<dbReference type="EMBL" id="CAKJTJ010000011">
    <property type="protein sequence ID" value="CAG9621543.1"/>
    <property type="molecule type" value="Genomic_DNA"/>
</dbReference>
<keyword evidence="2" id="KW-1185">Reference proteome</keyword>
<sequence>MWNLSKEVKERFTKSNLLPIHETDEEWEYVINEAEVEGEDLAAKLREELENLKGQLLNNLPKKFIPYVEDGTLNQPILPKKIREDYLRWVKKGLERFKRY</sequence>
<comment type="caution">
    <text evidence="1">The sequence shown here is derived from an EMBL/GenBank/DDBJ whole genome shotgun (WGS) entry which is preliminary data.</text>
</comment>
<dbReference type="Pfam" id="PF13315">
    <property type="entry name" value="DUF4085"/>
    <property type="match status" value="1"/>
</dbReference>
<organism evidence="1 2">
    <name type="scientific">Sutcliffiella rhizosphaerae</name>
    <dbReference type="NCBI Taxonomy" id="2880967"/>
    <lineage>
        <taxon>Bacteria</taxon>
        <taxon>Bacillati</taxon>
        <taxon>Bacillota</taxon>
        <taxon>Bacilli</taxon>
        <taxon>Bacillales</taxon>
        <taxon>Bacillaceae</taxon>
        <taxon>Sutcliffiella</taxon>
    </lineage>
</organism>
<protein>
    <submittedName>
        <fullName evidence="1">Uncharacterized protein</fullName>
    </submittedName>
</protein>
<evidence type="ECO:0000313" key="2">
    <source>
        <dbReference type="Proteomes" id="UP000789833"/>
    </source>
</evidence>
<reference evidence="1 2" key="1">
    <citation type="submission" date="2021-10" db="EMBL/GenBank/DDBJ databases">
        <authorList>
            <person name="Criscuolo A."/>
        </authorList>
    </citation>
    <scope>NUCLEOTIDE SEQUENCE [LARGE SCALE GENOMIC DNA]</scope>
    <source>
        <strain evidence="2">CIP 111883</strain>
    </source>
</reference>
<dbReference type="InterPro" id="IPR025144">
    <property type="entry name" value="DUF4085"/>
</dbReference>
<evidence type="ECO:0000313" key="1">
    <source>
        <dbReference type="EMBL" id="CAG9621543.1"/>
    </source>
</evidence>
<accession>A0ABM8YNH5</accession>